<sequence>MRDWLDSIDARNQKQAKYNKNNTVGFYMKLNIHTDADIIRWLQSQPSKQGAIKRLIRDEIAHKASEK</sequence>
<dbReference type="Proteomes" id="UP000315200">
    <property type="component" value="Unassembled WGS sequence"/>
</dbReference>
<proteinExistence type="predicted"/>
<dbReference type="EMBL" id="BJLB01000001">
    <property type="protein sequence ID" value="GEA38702.1"/>
    <property type="molecule type" value="Genomic_DNA"/>
</dbReference>
<dbReference type="EMBL" id="BJLB01000001">
    <property type="protein sequence ID" value="GEA38922.1"/>
    <property type="molecule type" value="Genomic_DNA"/>
</dbReference>
<dbReference type="RefSeq" id="WP_002585190.1">
    <property type="nucleotide sequence ID" value="NZ_BJLB01000001.1"/>
</dbReference>
<dbReference type="EMBL" id="BJLB01000001">
    <property type="protein sequence ID" value="GEA37797.1"/>
    <property type="molecule type" value="Genomic_DNA"/>
</dbReference>
<reference evidence="10 12" key="1">
    <citation type="submission" date="2019-06" db="EMBL/GenBank/DDBJ databases">
        <title>Draft genome sequence of [Clostridium] clostridioforme NBRC 113352.</title>
        <authorList>
            <person name="Miura T."/>
            <person name="Furukawa M."/>
            <person name="Shimamura M."/>
            <person name="Ohyama Y."/>
            <person name="Yamazoe A."/>
            <person name="Kawasaki H."/>
        </authorList>
    </citation>
    <scope>NUCLEOTIDE SEQUENCE [LARGE SCALE GENOMIC DNA]</scope>
    <source>
        <strain evidence="10 12">NBRC 113352</strain>
    </source>
</reference>
<dbReference type="Proteomes" id="UP000719916">
    <property type="component" value="Unassembled WGS sequence"/>
</dbReference>
<name>A0A829WKJ5_9FIRM</name>
<evidence type="ECO:0000313" key="4">
    <source>
        <dbReference type="EMBL" id="GEA37279.1"/>
    </source>
</evidence>
<dbReference type="EMBL" id="BJLB01000001">
    <property type="protein sequence ID" value="GEA37625.1"/>
    <property type="molecule type" value="Genomic_DNA"/>
</dbReference>
<protein>
    <submittedName>
        <fullName evidence="10">Uncharacterized protein</fullName>
    </submittedName>
</protein>
<evidence type="ECO:0000313" key="8">
    <source>
        <dbReference type="EMBL" id="GEA38702.1"/>
    </source>
</evidence>
<evidence type="ECO:0000313" key="13">
    <source>
        <dbReference type="Proteomes" id="UP000719916"/>
    </source>
</evidence>
<comment type="caution">
    <text evidence="10">The sequence shown here is derived from an EMBL/GenBank/DDBJ whole genome shotgun (WGS) entry which is preliminary data.</text>
</comment>
<dbReference type="EMBL" id="JAAISW010000134">
    <property type="protein sequence ID" value="NSJ47037.1"/>
    <property type="molecule type" value="Genomic_DNA"/>
</dbReference>
<dbReference type="AlphaFoldDB" id="A0A829WKJ5"/>
<evidence type="ECO:0000313" key="11">
    <source>
        <dbReference type="EMBL" id="NSJ47037.1"/>
    </source>
</evidence>
<dbReference type="EMBL" id="BJLB01000001">
    <property type="protein sequence ID" value="GEA39293.1"/>
    <property type="molecule type" value="Genomic_DNA"/>
</dbReference>
<dbReference type="EMBL" id="BJLB01000001">
    <property type="protein sequence ID" value="GEA37799.1"/>
    <property type="molecule type" value="Genomic_DNA"/>
</dbReference>
<evidence type="ECO:0000313" key="9">
    <source>
        <dbReference type="EMBL" id="GEA38922.1"/>
    </source>
</evidence>
<evidence type="ECO:0000313" key="5">
    <source>
        <dbReference type="EMBL" id="GEA37625.1"/>
    </source>
</evidence>
<evidence type="ECO:0000313" key="12">
    <source>
        <dbReference type="Proteomes" id="UP000315200"/>
    </source>
</evidence>
<dbReference type="EMBL" id="BJLB01000001">
    <property type="protein sequence ID" value="GEA36799.1"/>
    <property type="molecule type" value="Genomic_DNA"/>
</dbReference>
<dbReference type="EMBL" id="BJLB01000001">
    <property type="protein sequence ID" value="GEA36026.1"/>
    <property type="molecule type" value="Genomic_DNA"/>
</dbReference>
<gene>
    <name evidence="1" type="ORF">Ccl03g_17390</name>
    <name evidence="2" type="ORF">Ccl03g_20280</name>
    <name evidence="3" type="ORF">Ccl03g_25120</name>
    <name evidence="4" type="ORF">Ccl03g_29920</name>
    <name evidence="5" type="ORF">Ccl03g_33380</name>
    <name evidence="6" type="ORF">Ccl03g_35100</name>
    <name evidence="7" type="ORF">Ccl03g_35120</name>
    <name evidence="8" type="ORF">Ccl03g_44150</name>
    <name evidence="9" type="ORF">Ccl03g_46350</name>
    <name evidence="10" type="ORF">Ccl03g_50060</name>
    <name evidence="11" type="ORF">G5B26_26690</name>
</gene>
<reference evidence="11 13" key="2">
    <citation type="journal article" date="2020" name="Cell Host Microbe">
        <title>Functional and Genomic Variation between Human-Derived Isolates of Lachnospiraceae Reveals Inter- and Intra-Species Diversity.</title>
        <authorList>
            <person name="Sorbara M.T."/>
            <person name="Littmann E.R."/>
            <person name="Fontana E."/>
            <person name="Moody T.U."/>
            <person name="Kohout C.E."/>
            <person name="Gjonbalaj M."/>
            <person name="Eaton V."/>
            <person name="Seok R."/>
            <person name="Leiner I.M."/>
            <person name="Pamer E.G."/>
        </authorList>
    </citation>
    <scope>NUCLEOTIDE SEQUENCE [LARGE SCALE GENOMIC DNA]</scope>
    <source>
        <strain evidence="11 13">MSK.2.26</strain>
    </source>
</reference>
<organism evidence="10 12">
    <name type="scientific">Enterocloster clostridioformis</name>
    <dbReference type="NCBI Taxonomy" id="1531"/>
    <lineage>
        <taxon>Bacteria</taxon>
        <taxon>Bacillati</taxon>
        <taxon>Bacillota</taxon>
        <taxon>Clostridia</taxon>
        <taxon>Lachnospirales</taxon>
        <taxon>Lachnospiraceae</taxon>
        <taxon>Enterocloster</taxon>
    </lineage>
</organism>
<dbReference type="EMBL" id="BJLB01000001">
    <property type="protein sequence ID" value="GEA37279.1"/>
    <property type="molecule type" value="Genomic_DNA"/>
</dbReference>
<evidence type="ECO:0000313" key="2">
    <source>
        <dbReference type="EMBL" id="GEA36315.1"/>
    </source>
</evidence>
<dbReference type="EMBL" id="BJLB01000001">
    <property type="protein sequence ID" value="GEA36315.1"/>
    <property type="molecule type" value="Genomic_DNA"/>
</dbReference>
<evidence type="ECO:0000313" key="1">
    <source>
        <dbReference type="EMBL" id="GEA36026.1"/>
    </source>
</evidence>
<reference evidence="11" key="3">
    <citation type="submission" date="2020-02" db="EMBL/GenBank/DDBJ databases">
        <authorList>
            <person name="Littmann E."/>
            <person name="Sorbara M."/>
        </authorList>
    </citation>
    <scope>NUCLEOTIDE SEQUENCE</scope>
    <source>
        <strain evidence="11">MSK.2.26</strain>
    </source>
</reference>
<evidence type="ECO:0000313" key="10">
    <source>
        <dbReference type="EMBL" id="GEA39293.1"/>
    </source>
</evidence>
<evidence type="ECO:0000313" key="7">
    <source>
        <dbReference type="EMBL" id="GEA37799.1"/>
    </source>
</evidence>
<evidence type="ECO:0000313" key="6">
    <source>
        <dbReference type="EMBL" id="GEA37797.1"/>
    </source>
</evidence>
<evidence type="ECO:0000313" key="3">
    <source>
        <dbReference type="EMBL" id="GEA36799.1"/>
    </source>
</evidence>
<accession>A0A829WKJ5</accession>